<feature type="transmembrane region" description="Helical" evidence="2">
    <location>
        <begin position="34"/>
        <end position="55"/>
    </location>
</feature>
<name>A0ABY8VPU1_9CORY</name>
<sequence>MPWVTTTPASHTPDPTPTPETSEFDDPRRPLLRALRFGTVALAVITIASLVIWGATRDLPGIWGVLIGAAIGGGFVLLTAVSVLMTSGTDAGTTGLVVLGGWLLKIIVLLVVLFLLRGMDFYDPLALLVTTVVALLVVLATEVWGVVTARVTYIN</sequence>
<keyword evidence="4" id="KW-1185">Reference proteome</keyword>
<gene>
    <name evidence="3" type="ORF">QP029_09730</name>
</gene>
<keyword evidence="2" id="KW-1133">Transmembrane helix</keyword>
<evidence type="ECO:0000313" key="4">
    <source>
        <dbReference type="Proteomes" id="UP001238805"/>
    </source>
</evidence>
<protein>
    <recommendedName>
        <fullName evidence="5">ATP synthase protein I</fullName>
    </recommendedName>
</protein>
<accession>A0ABY8VPU1</accession>
<evidence type="ECO:0000256" key="1">
    <source>
        <dbReference type="SAM" id="MobiDB-lite"/>
    </source>
</evidence>
<evidence type="ECO:0008006" key="5">
    <source>
        <dbReference type="Google" id="ProtNLM"/>
    </source>
</evidence>
<feature type="transmembrane region" description="Helical" evidence="2">
    <location>
        <begin position="61"/>
        <end position="84"/>
    </location>
</feature>
<feature type="compositionally biased region" description="Polar residues" evidence="1">
    <location>
        <begin position="1"/>
        <end position="10"/>
    </location>
</feature>
<dbReference type="EMBL" id="CP126970">
    <property type="protein sequence ID" value="WIM71654.1"/>
    <property type="molecule type" value="Genomic_DNA"/>
</dbReference>
<dbReference type="RefSeq" id="WP_284876219.1">
    <property type="nucleotide sequence ID" value="NZ_CP126970.1"/>
</dbReference>
<feature type="region of interest" description="Disordered" evidence="1">
    <location>
        <begin position="1"/>
        <end position="26"/>
    </location>
</feature>
<feature type="transmembrane region" description="Helical" evidence="2">
    <location>
        <begin position="125"/>
        <end position="147"/>
    </location>
</feature>
<evidence type="ECO:0000256" key="2">
    <source>
        <dbReference type="SAM" id="Phobius"/>
    </source>
</evidence>
<proteinExistence type="predicted"/>
<feature type="transmembrane region" description="Helical" evidence="2">
    <location>
        <begin position="96"/>
        <end position="119"/>
    </location>
</feature>
<evidence type="ECO:0000313" key="3">
    <source>
        <dbReference type="EMBL" id="WIM71654.1"/>
    </source>
</evidence>
<reference evidence="3 4" key="1">
    <citation type="submission" date="2023-05" db="EMBL/GenBank/DDBJ databases">
        <title>Corynebacterium suedekumii sp. nov. and Corynebacterium breve sp. nov. isolated from raw cow's milk.</title>
        <authorList>
            <person name="Baer M.K."/>
            <person name="Mehl L."/>
            <person name="Hellmuth R."/>
            <person name="Marke G."/>
            <person name="Lipski A."/>
        </authorList>
    </citation>
    <scope>NUCLEOTIDE SEQUENCE [LARGE SCALE GENOMIC DNA]</scope>
    <source>
        <strain evidence="3 4">LM112</strain>
    </source>
</reference>
<keyword evidence="2" id="KW-0472">Membrane</keyword>
<dbReference type="Proteomes" id="UP001238805">
    <property type="component" value="Chromosome"/>
</dbReference>
<keyword evidence="2" id="KW-0812">Transmembrane</keyword>
<organism evidence="3 4">
    <name type="scientific">Corynebacterium suedekumii</name>
    <dbReference type="NCBI Taxonomy" id="3049801"/>
    <lineage>
        <taxon>Bacteria</taxon>
        <taxon>Bacillati</taxon>
        <taxon>Actinomycetota</taxon>
        <taxon>Actinomycetes</taxon>
        <taxon>Mycobacteriales</taxon>
        <taxon>Corynebacteriaceae</taxon>
        <taxon>Corynebacterium</taxon>
    </lineage>
</organism>